<dbReference type="PANTHER" id="PTHR45228">
    <property type="entry name" value="CYCLIC DI-GMP PHOSPHODIESTERASE TM_0186-RELATED"/>
    <property type="match status" value="1"/>
</dbReference>
<keyword evidence="4" id="KW-1185">Reference proteome</keyword>
<reference evidence="3" key="1">
    <citation type="submission" date="2022-06" db="EMBL/GenBank/DDBJ databases">
        <title>Genome sequence of Phormidium yuhuli AB48 isolated from an industrial photobioreactor environment.</title>
        <authorList>
            <person name="Qiu Y."/>
            <person name="Noonan A.J.C."/>
            <person name="Dofher K."/>
            <person name="Koch M."/>
            <person name="Kieft B."/>
            <person name="Lin X."/>
            <person name="Ziels R.M."/>
            <person name="Hallam S.J."/>
        </authorList>
    </citation>
    <scope>NUCLEOTIDE SEQUENCE</scope>
    <source>
        <strain evidence="3">AB48</strain>
    </source>
</reference>
<dbReference type="CDD" id="cd00077">
    <property type="entry name" value="HDc"/>
    <property type="match status" value="1"/>
</dbReference>
<dbReference type="InterPro" id="IPR019278">
    <property type="entry name" value="DICT_dom"/>
</dbReference>
<evidence type="ECO:0000313" key="3">
    <source>
        <dbReference type="EMBL" id="USR89468.1"/>
    </source>
</evidence>
<dbReference type="Pfam" id="PF13487">
    <property type="entry name" value="HD_5"/>
    <property type="match status" value="1"/>
</dbReference>
<proteinExistence type="predicted"/>
<evidence type="ECO:0000313" key="4">
    <source>
        <dbReference type="Proteomes" id="UP001056708"/>
    </source>
</evidence>
<dbReference type="InterPro" id="IPR003607">
    <property type="entry name" value="HD/PDEase_dom"/>
</dbReference>
<feature type="domain" description="C-terminal" evidence="2">
    <location>
        <begin position="148"/>
        <end position="232"/>
    </location>
</feature>
<dbReference type="Pfam" id="PF10069">
    <property type="entry name" value="DICT"/>
    <property type="match status" value="1"/>
</dbReference>
<dbReference type="Proteomes" id="UP001056708">
    <property type="component" value="Chromosome"/>
</dbReference>
<organism evidence="3 4">
    <name type="scientific">Phormidium yuhuli AB48</name>
    <dbReference type="NCBI Taxonomy" id="2940671"/>
    <lineage>
        <taxon>Bacteria</taxon>
        <taxon>Bacillati</taxon>
        <taxon>Cyanobacteriota</taxon>
        <taxon>Cyanophyceae</taxon>
        <taxon>Oscillatoriophycideae</taxon>
        <taxon>Oscillatoriales</taxon>
        <taxon>Oscillatoriaceae</taxon>
        <taxon>Phormidium</taxon>
        <taxon>Phormidium yuhuli</taxon>
    </lineage>
</organism>
<evidence type="ECO:0000259" key="2">
    <source>
        <dbReference type="Pfam" id="PF17150"/>
    </source>
</evidence>
<feature type="domain" description="DICT" evidence="1">
    <location>
        <begin position="5"/>
        <end position="134"/>
    </location>
</feature>
<protein>
    <submittedName>
        <fullName evidence="3">Metal-dependent phosphohydrolase</fullName>
    </submittedName>
</protein>
<dbReference type="PANTHER" id="PTHR45228:SF1">
    <property type="entry name" value="CYCLIC DI-GMP PHOSPHODIESTERASE TM_0186"/>
    <property type="match status" value="1"/>
</dbReference>
<dbReference type="InterPro" id="IPR052020">
    <property type="entry name" value="Cyclic_di-GMP/3'3'-cGAMP_PDE"/>
</dbReference>
<dbReference type="Gene3D" id="1.10.3210.10">
    <property type="entry name" value="Hypothetical protein af1432"/>
    <property type="match status" value="1"/>
</dbReference>
<evidence type="ECO:0000259" key="1">
    <source>
        <dbReference type="Pfam" id="PF10069"/>
    </source>
</evidence>
<dbReference type="InterPro" id="IPR033415">
    <property type="entry name" value="CHASE6_C"/>
</dbReference>
<sequence length="473" mass="53027">MLNGSLLQKLVQRQNTQPRPTPPINHGVYYKNTLVALCHALEDSILESDCNPVMMTAFQQGKWYLQEADRYGEIADKAQTIVILAAPDSGFREHPTSQKANVELVPLAPDDPVAQEWHLLILSPGYTAMVLCQELSQADYGDTGVPEVDLERKFYGFWTFEPELVLAAVELAIEHIQPLREDVAESLKMRVAEIRRELSQQPPLDVAQVSQDLNPIVSRVVRYLSDSHEGLSQDLETQVFPHQPELEYNIVSNKLQAFLRMAQLIDLTDLQNPHAASDVSGLCEAFAQILDLPAWQVKRLRLAGLLHRIDALPYPEASLAESEPSPLSCPLYPGRQALRMMPQLKAISQIIAHQGEYWDGSGRPGGLGYDEIPLECRILGLLVEFQRRLNRLMQEQSRSQALMEALADCQAASGHRWDPKLVETLTLLVMALQQGMTLPKEAFKLRSGLWLLNPEQNPDLFPEQVSNPSATLV</sequence>
<name>A0ABY5AKL9_9CYAN</name>
<accession>A0ABY5AKL9</accession>
<dbReference type="EMBL" id="CP098611">
    <property type="protein sequence ID" value="USR89468.1"/>
    <property type="molecule type" value="Genomic_DNA"/>
</dbReference>
<dbReference type="RefSeq" id="WP_252659997.1">
    <property type="nucleotide sequence ID" value="NZ_CP098611.1"/>
</dbReference>
<gene>
    <name evidence="3" type="ORF">NEA10_11250</name>
</gene>
<dbReference type="Pfam" id="PF17150">
    <property type="entry name" value="CHASE6_C"/>
    <property type="match status" value="1"/>
</dbReference>